<keyword evidence="1" id="KW-0812">Transmembrane</keyword>
<accession>A0ABV8IBB8</accession>
<keyword evidence="1" id="KW-0472">Membrane</keyword>
<organism evidence="2 3">
    <name type="scientific">Planomonospora corallina</name>
    <dbReference type="NCBI Taxonomy" id="1806052"/>
    <lineage>
        <taxon>Bacteria</taxon>
        <taxon>Bacillati</taxon>
        <taxon>Actinomycetota</taxon>
        <taxon>Actinomycetes</taxon>
        <taxon>Streptosporangiales</taxon>
        <taxon>Streptosporangiaceae</taxon>
        <taxon>Planomonospora</taxon>
    </lineage>
</organism>
<dbReference type="RefSeq" id="WP_377289292.1">
    <property type="nucleotide sequence ID" value="NZ_JBHSBM010000018.1"/>
</dbReference>
<gene>
    <name evidence="2" type="ORF">ACFOWE_18170</name>
</gene>
<reference evidence="3" key="1">
    <citation type="journal article" date="2019" name="Int. J. Syst. Evol. Microbiol.">
        <title>The Global Catalogue of Microorganisms (GCM) 10K type strain sequencing project: providing services to taxonomists for standard genome sequencing and annotation.</title>
        <authorList>
            <consortium name="The Broad Institute Genomics Platform"/>
            <consortium name="The Broad Institute Genome Sequencing Center for Infectious Disease"/>
            <person name="Wu L."/>
            <person name="Ma J."/>
        </authorList>
    </citation>
    <scope>NUCLEOTIDE SEQUENCE [LARGE SCALE GENOMIC DNA]</scope>
    <source>
        <strain evidence="3">TBRC 4489</strain>
    </source>
</reference>
<sequence length="114" mass="12203">MITLVDLAVLALAGYRGTQLIVHDTILDGLRDLVFRWHAADPGSRARSAAVTLLSCVYCMGWWVCGAVLAIYLTATGRWGAAPAPVHLIEWFAVAGGAVLANRWDDTRPAAGRA</sequence>
<feature type="transmembrane region" description="Helical" evidence="1">
    <location>
        <begin position="79"/>
        <end position="101"/>
    </location>
</feature>
<name>A0ABV8IBB8_9ACTN</name>
<keyword evidence="1" id="KW-1133">Transmembrane helix</keyword>
<keyword evidence="3" id="KW-1185">Reference proteome</keyword>
<comment type="caution">
    <text evidence="2">The sequence shown here is derived from an EMBL/GenBank/DDBJ whole genome shotgun (WGS) entry which is preliminary data.</text>
</comment>
<dbReference type="InterPro" id="IPR010773">
    <property type="entry name" value="Mycophage_PG1_Gp7"/>
</dbReference>
<protein>
    <submittedName>
        <fullName evidence="2">DUF1360 domain-containing protein</fullName>
    </submittedName>
</protein>
<dbReference type="Proteomes" id="UP001595850">
    <property type="component" value="Unassembled WGS sequence"/>
</dbReference>
<feature type="transmembrane region" description="Helical" evidence="1">
    <location>
        <begin position="51"/>
        <end position="73"/>
    </location>
</feature>
<evidence type="ECO:0000313" key="2">
    <source>
        <dbReference type="EMBL" id="MFC4060234.1"/>
    </source>
</evidence>
<evidence type="ECO:0000313" key="3">
    <source>
        <dbReference type="Proteomes" id="UP001595850"/>
    </source>
</evidence>
<proteinExistence type="predicted"/>
<dbReference type="Pfam" id="PF07098">
    <property type="entry name" value="DUF1360"/>
    <property type="match status" value="1"/>
</dbReference>
<dbReference type="EMBL" id="JBHSBM010000018">
    <property type="protein sequence ID" value="MFC4060234.1"/>
    <property type="molecule type" value="Genomic_DNA"/>
</dbReference>
<evidence type="ECO:0000256" key="1">
    <source>
        <dbReference type="SAM" id="Phobius"/>
    </source>
</evidence>